<evidence type="ECO:0008006" key="3">
    <source>
        <dbReference type="Google" id="ProtNLM"/>
    </source>
</evidence>
<dbReference type="Proteomes" id="UP000316806">
    <property type="component" value="Chromosome"/>
</dbReference>
<gene>
    <name evidence="1" type="ORF">FH965_37210</name>
</gene>
<dbReference type="AlphaFoldDB" id="A0A516RIL3"/>
<accession>A0A516RIL3</accession>
<proteinExistence type="predicted"/>
<evidence type="ECO:0000313" key="1">
    <source>
        <dbReference type="EMBL" id="QDQ15512.1"/>
    </source>
</evidence>
<reference evidence="1 2" key="1">
    <citation type="journal article" date="2019" name="J. Ind. Microbiol. Biotechnol.">
        <title>The complete genomic sequence of Streptomyces spectabilis NRRL-2792 and identification of secondary metabolite biosynthetic gene clusters.</title>
        <authorList>
            <person name="Sinha A."/>
            <person name="Phillips-Salemka S."/>
            <person name="Niraula T.A."/>
            <person name="Short K.A."/>
            <person name="Niraula N.P."/>
        </authorList>
    </citation>
    <scope>NUCLEOTIDE SEQUENCE [LARGE SCALE GENOMIC DNA]</scope>
    <source>
        <strain evidence="1 2">NRRL 2792</strain>
    </source>
</reference>
<sequence length="169" mass="18283">MPTAVHRPVDLTRAQDTRLPRLCLAVEVGRAPRTQMLLGEAAQCLLTAIGAPPVLARRAAEVARLGADYVTGHSERPRCRLWVHTDPDGVTLTITDFAGTGPTGQPAWLPASPADQEQPLPVPRHTFGQREADDHDLALHRTPEGHLRFAFHAFWPGGSSGDGVSRVPE</sequence>
<dbReference type="EMBL" id="CP040916">
    <property type="protein sequence ID" value="QDQ15512.1"/>
    <property type="molecule type" value="Genomic_DNA"/>
</dbReference>
<protein>
    <recommendedName>
        <fullName evidence="3">ATP-binding protein</fullName>
    </recommendedName>
</protein>
<dbReference type="RefSeq" id="WP_144322716.1">
    <property type="nucleotide sequence ID" value="NZ_CP040916.1"/>
</dbReference>
<organism evidence="1 2">
    <name type="scientific">Streptomyces spectabilis</name>
    <dbReference type="NCBI Taxonomy" id="68270"/>
    <lineage>
        <taxon>Bacteria</taxon>
        <taxon>Bacillati</taxon>
        <taxon>Actinomycetota</taxon>
        <taxon>Actinomycetes</taxon>
        <taxon>Kitasatosporales</taxon>
        <taxon>Streptomycetaceae</taxon>
        <taxon>Streptomyces</taxon>
    </lineage>
</organism>
<name>A0A516RIL3_STRST</name>
<evidence type="ECO:0000313" key="2">
    <source>
        <dbReference type="Proteomes" id="UP000316806"/>
    </source>
</evidence>